<accession>E2S2E1</accession>
<comment type="caution">
    <text evidence="1">The sequence shown here is derived from an EMBL/GenBank/DDBJ whole genome shotgun (WGS) entry which is preliminary data.</text>
</comment>
<protein>
    <recommendedName>
        <fullName evidence="3">Transcriptional regulator, AbiEi antitoxin, Type IV TA system</fullName>
    </recommendedName>
</protein>
<dbReference type="Proteomes" id="UP000003020">
    <property type="component" value="Unassembled WGS sequence"/>
</dbReference>
<dbReference type="AlphaFoldDB" id="E2S2E1"/>
<evidence type="ECO:0000313" key="2">
    <source>
        <dbReference type="Proteomes" id="UP000003020"/>
    </source>
</evidence>
<gene>
    <name evidence="1" type="ORF">HMPREF0305_10664</name>
</gene>
<reference evidence="1 2" key="1">
    <citation type="submission" date="2010-08" db="EMBL/GenBank/DDBJ databases">
        <authorList>
            <person name="Muzny D."/>
            <person name="Qin X."/>
            <person name="Buhay C."/>
            <person name="Dugan-Rocha S."/>
            <person name="Ding Y."/>
            <person name="Chen G."/>
            <person name="Hawes A."/>
            <person name="Holder M."/>
            <person name="Jhangiani S."/>
            <person name="Johnson A."/>
            <person name="Khan Z."/>
            <person name="Li Z."/>
            <person name="Liu W."/>
            <person name="Liu X."/>
            <person name="Perez L."/>
            <person name="Shen H."/>
            <person name="Wang Q."/>
            <person name="Watt J."/>
            <person name="Xi L."/>
            <person name="Xin Y."/>
            <person name="Zhou J."/>
            <person name="Deng J."/>
            <person name="Jiang H."/>
            <person name="Liu Y."/>
            <person name="Qu J."/>
            <person name="Song X.-Z."/>
            <person name="Zhang L."/>
            <person name="Villasana D."/>
            <person name="Johnson A."/>
            <person name="Liu J."/>
            <person name="Liyanage D."/>
            <person name="Lorensuhewa L."/>
            <person name="Robinson T."/>
            <person name="Song A."/>
            <person name="Song B.-B."/>
            <person name="Dinh H."/>
            <person name="Thornton R."/>
            <person name="Coyle M."/>
            <person name="Francisco L."/>
            <person name="Jackson L."/>
            <person name="Javaid M."/>
            <person name="Korchina V."/>
            <person name="Kovar C."/>
            <person name="Mata R."/>
            <person name="Mathew T."/>
            <person name="Ngo R."/>
            <person name="Nguyen L."/>
            <person name="Nguyen N."/>
            <person name="Okwuonu G."/>
            <person name="Ongeri F."/>
            <person name="Pham C."/>
            <person name="Simmons D."/>
            <person name="Wilczek-Boney K."/>
            <person name="Hale W."/>
            <person name="Jakkamsetti A."/>
            <person name="Pham P."/>
            <person name="Ruth R."/>
            <person name="San Lucas F."/>
            <person name="Warren J."/>
            <person name="Zhang J."/>
            <person name="Zhao Z."/>
            <person name="Zhou C."/>
            <person name="Zhu D."/>
            <person name="Lee S."/>
            <person name="Bess C."/>
            <person name="Blankenburg K."/>
            <person name="Forbes L."/>
            <person name="Fu Q."/>
            <person name="Gubbala S."/>
            <person name="Hirani K."/>
            <person name="Jayaseelan J.C."/>
            <person name="Lara F."/>
            <person name="Munidasa M."/>
            <person name="Palculict T."/>
            <person name="Patil S."/>
            <person name="Pu L.-L."/>
            <person name="Saada N."/>
            <person name="Tang L."/>
            <person name="Weissenberger G."/>
            <person name="Zhu Y."/>
            <person name="Hemphill L."/>
            <person name="Shang Y."/>
            <person name="Youmans B."/>
            <person name="Ayvaz T."/>
            <person name="Ross M."/>
            <person name="Santibanez J."/>
            <person name="Aqrawi P."/>
            <person name="Gross S."/>
            <person name="Joshi V."/>
            <person name="Fowler G."/>
            <person name="Nazareth L."/>
            <person name="Reid J."/>
            <person name="Worley K."/>
            <person name="Petrosino J."/>
            <person name="Highlander S."/>
            <person name="Gibbs R."/>
        </authorList>
    </citation>
    <scope>NUCLEOTIDE SEQUENCE [LARGE SCALE GENOMIC DNA]</scope>
    <source>
        <strain evidence="1 2">ATCC 33035</strain>
    </source>
</reference>
<sequence>MLKGGSMEEVLVSGLSRGELNTHVANGKIIRIGRGIYTWREPTPMEVARILHKRWPGIMLAGSSAVQLYSKKAMTFPLKFAYKHVVSGSQWFEAEPIYG</sequence>
<organism evidence="1 2">
    <name type="scientific">Corynebacterium pseudogenitalium ATCC 33035</name>
    <dbReference type="NCBI Taxonomy" id="525264"/>
    <lineage>
        <taxon>Bacteria</taxon>
        <taxon>Bacillati</taxon>
        <taxon>Actinomycetota</taxon>
        <taxon>Actinomycetes</taxon>
        <taxon>Mycobacteriales</taxon>
        <taxon>Corynebacteriaceae</taxon>
        <taxon>Corynebacterium</taxon>
    </lineage>
</organism>
<evidence type="ECO:0000313" key="1">
    <source>
        <dbReference type="EMBL" id="EFQ81037.1"/>
    </source>
</evidence>
<evidence type="ECO:0008006" key="3">
    <source>
        <dbReference type="Google" id="ProtNLM"/>
    </source>
</evidence>
<dbReference type="HOGENOM" id="CLU_170934_0_0_11"/>
<proteinExistence type="predicted"/>
<keyword evidence="2" id="KW-1185">Reference proteome</keyword>
<dbReference type="EMBL" id="ABYQ02000004">
    <property type="protein sequence ID" value="EFQ81037.1"/>
    <property type="molecule type" value="Genomic_DNA"/>
</dbReference>
<name>E2S2E1_9CORY</name>